<dbReference type="SUPFAM" id="SSF46689">
    <property type="entry name" value="Homeodomain-like"/>
    <property type="match status" value="1"/>
</dbReference>
<dbReference type="PROSITE" id="PS50977">
    <property type="entry name" value="HTH_TETR_2"/>
    <property type="match status" value="1"/>
</dbReference>
<evidence type="ECO:0000256" key="2">
    <source>
        <dbReference type="ARBA" id="ARBA00023125"/>
    </source>
</evidence>
<keyword evidence="2 4" id="KW-0238">DNA-binding</keyword>
<comment type="caution">
    <text evidence="6">The sequence shown here is derived from an EMBL/GenBank/DDBJ whole genome shotgun (WGS) entry which is preliminary data.</text>
</comment>
<organism evidence="6 7">
    <name type="scientific">Enorma phocaeensis</name>
    <dbReference type="NCBI Taxonomy" id="1871019"/>
    <lineage>
        <taxon>Bacteria</taxon>
        <taxon>Bacillati</taxon>
        <taxon>Actinomycetota</taxon>
        <taxon>Coriobacteriia</taxon>
        <taxon>Coriobacteriales</taxon>
        <taxon>Coriobacteriaceae</taxon>
        <taxon>Enorma</taxon>
    </lineage>
</organism>
<accession>A0ABT7VCP0</accession>
<feature type="domain" description="HTH tetR-type" evidence="5">
    <location>
        <begin position="11"/>
        <end position="71"/>
    </location>
</feature>
<evidence type="ECO:0000256" key="3">
    <source>
        <dbReference type="ARBA" id="ARBA00023163"/>
    </source>
</evidence>
<dbReference type="RefSeq" id="WP_087316296.1">
    <property type="nucleotide sequence ID" value="NZ_JAUDDZ010000015.1"/>
</dbReference>
<protein>
    <submittedName>
        <fullName evidence="6">TetR/AcrR family transcriptional regulator</fullName>
    </submittedName>
</protein>
<keyword evidence="7" id="KW-1185">Reference proteome</keyword>
<dbReference type="Gene3D" id="1.10.357.10">
    <property type="entry name" value="Tetracycline Repressor, domain 2"/>
    <property type="match status" value="1"/>
</dbReference>
<reference evidence="7" key="1">
    <citation type="submission" date="2023-06" db="EMBL/GenBank/DDBJ databases">
        <title>Identification and characterization of horizontal gene transfer across gut microbiota members of farm animals based on homology search.</title>
        <authorList>
            <person name="Zeman M."/>
            <person name="Kubasova T."/>
            <person name="Jahodarova E."/>
            <person name="Nykrynova M."/>
            <person name="Rychlik I."/>
        </authorList>
    </citation>
    <scope>NUCLEOTIDE SEQUENCE [LARGE SCALE GENOMIC DNA]</scope>
    <source>
        <strain evidence="7">154_Feed</strain>
    </source>
</reference>
<evidence type="ECO:0000256" key="1">
    <source>
        <dbReference type="ARBA" id="ARBA00023015"/>
    </source>
</evidence>
<dbReference type="InterPro" id="IPR050109">
    <property type="entry name" value="HTH-type_TetR-like_transc_reg"/>
</dbReference>
<dbReference type="InterPro" id="IPR009057">
    <property type="entry name" value="Homeodomain-like_sf"/>
</dbReference>
<gene>
    <name evidence="6" type="ORF">QUW28_09080</name>
</gene>
<dbReference type="Pfam" id="PF00440">
    <property type="entry name" value="TetR_N"/>
    <property type="match status" value="1"/>
</dbReference>
<evidence type="ECO:0000313" key="6">
    <source>
        <dbReference type="EMBL" id="MDM8275639.1"/>
    </source>
</evidence>
<evidence type="ECO:0000259" key="5">
    <source>
        <dbReference type="PROSITE" id="PS50977"/>
    </source>
</evidence>
<evidence type="ECO:0000313" key="7">
    <source>
        <dbReference type="Proteomes" id="UP001529421"/>
    </source>
</evidence>
<dbReference type="Proteomes" id="UP001529421">
    <property type="component" value="Unassembled WGS sequence"/>
</dbReference>
<dbReference type="PANTHER" id="PTHR30055:SF234">
    <property type="entry name" value="HTH-TYPE TRANSCRIPTIONAL REGULATOR BETI"/>
    <property type="match status" value="1"/>
</dbReference>
<keyword evidence="1" id="KW-0805">Transcription regulation</keyword>
<name>A0ABT7VCP0_9ACTN</name>
<dbReference type="EMBL" id="JAUDDZ010000015">
    <property type="protein sequence ID" value="MDM8275639.1"/>
    <property type="molecule type" value="Genomic_DNA"/>
</dbReference>
<keyword evidence="3" id="KW-0804">Transcription</keyword>
<dbReference type="InterPro" id="IPR001647">
    <property type="entry name" value="HTH_TetR"/>
</dbReference>
<proteinExistence type="predicted"/>
<dbReference type="PANTHER" id="PTHR30055">
    <property type="entry name" value="HTH-TYPE TRANSCRIPTIONAL REGULATOR RUTR"/>
    <property type="match status" value="1"/>
</dbReference>
<evidence type="ECO:0000256" key="4">
    <source>
        <dbReference type="PROSITE-ProRule" id="PRU00335"/>
    </source>
</evidence>
<feature type="DNA-binding region" description="H-T-H motif" evidence="4">
    <location>
        <begin position="34"/>
        <end position="53"/>
    </location>
</feature>
<sequence>MPAAIPPQPLDPTEEALLEAGLALIREKGVRKMTVEEAVRRVGVGKRTLYRLYPTKEAFALACITHGKAAMWRAIDGLARERGGLGRGEVAALLGRFSFDGGESVLGEVSPEDMAWLAGKLPGRSVLDPATDEAVFAAIASRLRGMREGVDPHVAANMMKVMALAWENRARLHADALAENLALMREQLLDYLFGRG</sequence>